<dbReference type="Pfam" id="PF13515">
    <property type="entry name" value="FUSC_2"/>
    <property type="match status" value="1"/>
</dbReference>
<evidence type="ECO:0000256" key="5">
    <source>
        <dbReference type="SAM" id="Phobius"/>
    </source>
</evidence>
<dbReference type="OrthoDB" id="5198202at2"/>
<evidence type="ECO:0000256" key="1">
    <source>
        <dbReference type="ARBA" id="ARBA00004141"/>
    </source>
</evidence>
<comment type="subcellular location">
    <subcellularLocation>
        <location evidence="1">Membrane</location>
        <topology evidence="1">Multi-pass membrane protein</topology>
    </subcellularLocation>
</comment>
<name>A0A2U1T4S4_9CORY</name>
<evidence type="ECO:0000313" key="8">
    <source>
        <dbReference type="Proteomes" id="UP000244989"/>
    </source>
</evidence>
<keyword evidence="4 5" id="KW-0472">Membrane</keyword>
<keyword evidence="2 5" id="KW-0812">Transmembrane</keyword>
<evidence type="ECO:0000256" key="2">
    <source>
        <dbReference type="ARBA" id="ARBA00022692"/>
    </source>
</evidence>
<proteinExistence type="predicted"/>
<feature type="transmembrane region" description="Helical" evidence="5">
    <location>
        <begin position="52"/>
        <end position="67"/>
    </location>
</feature>
<feature type="transmembrane region" description="Helical" evidence="5">
    <location>
        <begin position="74"/>
        <end position="92"/>
    </location>
</feature>
<evidence type="ECO:0000256" key="3">
    <source>
        <dbReference type="ARBA" id="ARBA00022989"/>
    </source>
</evidence>
<organism evidence="7 8">
    <name type="scientific">Corynebacterium yudongzhengii</name>
    <dbReference type="NCBI Taxonomy" id="2080740"/>
    <lineage>
        <taxon>Bacteria</taxon>
        <taxon>Bacillati</taxon>
        <taxon>Actinomycetota</taxon>
        <taxon>Actinomycetes</taxon>
        <taxon>Mycobacteriales</taxon>
        <taxon>Corynebacteriaceae</taxon>
        <taxon>Corynebacterium</taxon>
    </lineage>
</organism>
<evidence type="ECO:0000256" key="4">
    <source>
        <dbReference type="ARBA" id="ARBA00023136"/>
    </source>
</evidence>
<reference evidence="8" key="1">
    <citation type="submission" date="2018-04" db="EMBL/GenBank/DDBJ databases">
        <authorList>
            <person name="Liu S."/>
            <person name="Wang Z."/>
            <person name="Li J."/>
        </authorList>
    </citation>
    <scope>NUCLEOTIDE SEQUENCE [LARGE SCALE GENOMIC DNA]</scope>
    <source>
        <strain evidence="8">2189</strain>
    </source>
</reference>
<dbReference type="AlphaFoldDB" id="A0A2U1T4S4"/>
<dbReference type="GO" id="GO:0016020">
    <property type="term" value="C:membrane"/>
    <property type="evidence" value="ECO:0007669"/>
    <property type="project" value="UniProtKB-SubCell"/>
</dbReference>
<keyword evidence="8" id="KW-1185">Reference proteome</keyword>
<protein>
    <recommendedName>
        <fullName evidence="6">Integral membrane bound transporter domain-containing protein</fullName>
    </recommendedName>
</protein>
<sequence>MRTRERLQQIEGSVQARLKRLRKRTLSILQVSVAAAVAFWAAQTILGHEVPFFAPIAVIIVIGLTGGERVQRGIEMSIGCVLGVLVGDLLFLGLGTDFWQIGIMIAIGMSVASLFSKSPLVSNQVAIGTVLIATIMPPGAETTGVDRTLDAIVGSAVGLLTVALIPSSALNRVRQEVANVMYLASSVLSDVADGLEDGKRELIQEALDEVRGSQASINAMLTAAKSGRESANISPLMWNRRRLYRSIDRVLTPVDNCVRSTRVLARRAWVLSRDGDEVTMLQVNIIDELADIMLDLANLFEAGSSLHQHEEIPDLVARLRVLGARADMSVVGEEPVLSNYSILGQSRSLIVDLLQVCGMSEDSALAVLAPTSKTPAVPPEIWDGRE</sequence>
<dbReference type="EMBL" id="QEEZ01000021">
    <property type="protein sequence ID" value="PWC01004.1"/>
    <property type="molecule type" value="Genomic_DNA"/>
</dbReference>
<dbReference type="InterPro" id="IPR049453">
    <property type="entry name" value="Memb_transporter_dom"/>
</dbReference>
<dbReference type="KEGG" id="cyz:C3B44_10400"/>
<evidence type="ECO:0000259" key="6">
    <source>
        <dbReference type="Pfam" id="PF13515"/>
    </source>
</evidence>
<keyword evidence="3 5" id="KW-1133">Transmembrane helix</keyword>
<feature type="domain" description="Integral membrane bound transporter" evidence="6">
    <location>
        <begin position="39"/>
        <end position="160"/>
    </location>
</feature>
<dbReference type="Proteomes" id="UP000244989">
    <property type="component" value="Unassembled WGS sequence"/>
</dbReference>
<feature type="transmembrane region" description="Helical" evidence="5">
    <location>
        <begin position="26"/>
        <end position="46"/>
    </location>
</feature>
<evidence type="ECO:0000313" key="7">
    <source>
        <dbReference type="EMBL" id="PWC01004.1"/>
    </source>
</evidence>
<gene>
    <name evidence="7" type="ORF">DF222_09710</name>
</gene>
<accession>A0A2U1T4S4</accession>
<comment type="caution">
    <text evidence="7">The sequence shown here is derived from an EMBL/GenBank/DDBJ whole genome shotgun (WGS) entry which is preliminary data.</text>
</comment>